<evidence type="ECO:0000256" key="5">
    <source>
        <dbReference type="ARBA" id="ARBA00023163"/>
    </source>
</evidence>
<dbReference type="GO" id="GO:0008270">
    <property type="term" value="F:zinc ion binding"/>
    <property type="evidence" value="ECO:0007669"/>
    <property type="project" value="InterPro"/>
</dbReference>
<dbReference type="PANTHER" id="PTHR31845">
    <property type="entry name" value="FINGER DOMAIN PROTEIN, PUTATIVE-RELATED"/>
    <property type="match status" value="1"/>
</dbReference>
<feature type="region of interest" description="Disordered" evidence="7">
    <location>
        <begin position="26"/>
        <end position="47"/>
    </location>
</feature>
<dbReference type="GO" id="GO:0006351">
    <property type="term" value="P:DNA-templated transcription"/>
    <property type="evidence" value="ECO:0007669"/>
    <property type="project" value="InterPro"/>
</dbReference>
<dbReference type="SUPFAM" id="SSF57701">
    <property type="entry name" value="Zn2/Cys6 DNA-binding domain"/>
    <property type="match status" value="1"/>
</dbReference>
<dbReference type="Proteomes" id="UP000777438">
    <property type="component" value="Unassembled WGS sequence"/>
</dbReference>
<keyword evidence="4" id="KW-0238">DNA-binding</keyword>
<proteinExistence type="predicted"/>
<dbReference type="PROSITE" id="PS00463">
    <property type="entry name" value="ZN2_CY6_FUNGAL_1"/>
    <property type="match status" value="1"/>
</dbReference>
<dbReference type="InterPro" id="IPR001138">
    <property type="entry name" value="Zn2Cys6_DnaBD"/>
</dbReference>
<organism evidence="9 10">
    <name type="scientific">Thelonectria olida</name>
    <dbReference type="NCBI Taxonomy" id="1576542"/>
    <lineage>
        <taxon>Eukaryota</taxon>
        <taxon>Fungi</taxon>
        <taxon>Dikarya</taxon>
        <taxon>Ascomycota</taxon>
        <taxon>Pezizomycotina</taxon>
        <taxon>Sordariomycetes</taxon>
        <taxon>Hypocreomycetidae</taxon>
        <taxon>Hypocreales</taxon>
        <taxon>Nectriaceae</taxon>
        <taxon>Thelonectria</taxon>
    </lineage>
</organism>
<keyword evidence="6" id="KW-0539">Nucleus</keyword>
<dbReference type="InterPro" id="IPR051089">
    <property type="entry name" value="prtT"/>
</dbReference>
<dbReference type="SMART" id="SM00906">
    <property type="entry name" value="Fungal_trans"/>
    <property type="match status" value="1"/>
</dbReference>
<evidence type="ECO:0000256" key="7">
    <source>
        <dbReference type="SAM" id="MobiDB-lite"/>
    </source>
</evidence>
<sequence>MAKRTWTDANWDDSLGVDDGCTMGLPTPESPTCSKPKAQKTGPSTDIPLPHISRRITACVECRKRKIKCLMGASGSPCRRCAKRKLDCVLSKSVQTIIDERSPYSEDVLKDIRHMYIALKGALNQLGLPDLPPLLSSTPDALEGSATAEHSISAQHQPPLSHSDDGPVGHDSPEITPFENDLPYVPIDSLYTLTKLSALRWPRDVVIAQSSPVIDDFIARGSLSLSDAERLFTLYRDYLDPHMFGIGCHHQTLHELRQKSPILTAASLTVAAFHDPAFDDAYGVCKAEFRRLMEKSMFEPSLDQDCLRAMCIASHWLIDLSWMVSGHAIRRATERNLYYNQSRTIKQCGSEAADSTRLWYLLFICDQQLATLYRRPSMIQEVDDWEDFLASSLAIEEDQRLIAQVALMNILSSMREVLSSIKDEPTTKAHSSQLCHFQQRLDYWYARWSAVLEQGMLVGSLYKEIPLHYNFAQLYLYSHIFQGLAYDEFPFKLYENATKAVSAAIAIVNIMTADPSVTNTMAGMPSYTYSMTGFACVFLIKVAVKYGEQLVQEGHVYELVSSVARCFRSLSVGKWHLARLMADGLEKALEKLERVTLWQSPAIESGIVGQAVIEDVSSSLGCWQSDLLLDHDLHLGLPPELQFNLGCSTGANLL</sequence>
<comment type="subcellular location">
    <subcellularLocation>
        <location evidence="1">Nucleus</location>
    </subcellularLocation>
</comment>
<dbReference type="CDD" id="cd00067">
    <property type="entry name" value="GAL4"/>
    <property type="match status" value="1"/>
</dbReference>
<dbReference type="PROSITE" id="PS50048">
    <property type="entry name" value="ZN2_CY6_FUNGAL_2"/>
    <property type="match status" value="1"/>
</dbReference>
<keyword evidence="2" id="KW-0479">Metal-binding</keyword>
<reference evidence="9 10" key="1">
    <citation type="journal article" date="2021" name="Nat. Commun.">
        <title>Genetic determinants of endophytism in the Arabidopsis root mycobiome.</title>
        <authorList>
            <person name="Mesny F."/>
            <person name="Miyauchi S."/>
            <person name="Thiergart T."/>
            <person name="Pickel B."/>
            <person name="Atanasova L."/>
            <person name="Karlsson M."/>
            <person name="Huettel B."/>
            <person name="Barry K.W."/>
            <person name="Haridas S."/>
            <person name="Chen C."/>
            <person name="Bauer D."/>
            <person name="Andreopoulos W."/>
            <person name="Pangilinan J."/>
            <person name="LaButti K."/>
            <person name="Riley R."/>
            <person name="Lipzen A."/>
            <person name="Clum A."/>
            <person name="Drula E."/>
            <person name="Henrissat B."/>
            <person name="Kohler A."/>
            <person name="Grigoriev I.V."/>
            <person name="Martin F.M."/>
            <person name="Hacquard S."/>
        </authorList>
    </citation>
    <scope>NUCLEOTIDE SEQUENCE [LARGE SCALE GENOMIC DNA]</scope>
    <source>
        <strain evidence="9 10">MPI-CAGE-CH-0241</strain>
    </source>
</reference>
<feature type="compositionally biased region" description="Basic and acidic residues" evidence="7">
    <location>
        <begin position="162"/>
        <end position="173"/>
    </location>
</feature>
<feature type="region of interest" description="Disordered" evidence="7">
    <location>
        <begin position="137"/>
        <end position="175"/>
    </location>
</feature>
<dbReference type="GO" id="GO:0005634">
    <property type="term" value="C:nucleus"/>
    <property type="evidence" value="ECO:0007669"/>
    <property type="project" value="UniProtKB-SubCell"/>
</dbReference>
<dbReference type="GO" id="GO:0000981">
    <property type="term" value="F:DNA-binding transcription factor activity, RNA polymerase II-specific"/>
    <property type="evidence" value="ECO:0007669"/>
    <property type="project" value="InterPro"/>
</dbReference>
<dbReference type="PANTHER" id="PTHR31845:SF17">
    <property type="entry name" value="ZN(II)2CYS6 TRANSCRIPTION FACTOR (EUROFUNG)"/>
    <property type="match status" value="1"/>
</dbReference>
<feature type="compositionally biased region" description="Polar residues" evidence="7">
    <location>
        <begin position="148"/>
        <end position="160"/>
    </location>
</feature>
<evidence type="ECO:0000256" key="2">
    <source>
        <dbReference type="ARBA" id="ARBA00022723"/>
    </source>
</evidence>
<evidence type="ECO:0000313" key="10">
    <source>
        <dbReference type="Proteomes" id="UP000777438"/>
    </source>
</evidence>
<evidence type="ECO:0000313" key="9">
    <source>
        <dbReference type="EMBL" id="KAH6892449.1"/>
    </source>
</evidence>
<dbReference type="Gene3D" id="4.10.240.10">
    <property type="entry name" value="Zn(2)-C6 fungal-type DNA-binding domain"/>
    <property type="match status" value="1"/>
</dbReference>
<dbReference type="InterPro" id="IPR007219">
    <property type="entry name" value="XnlR_reg_dom"/>
</dbReference>
<evidence type="ECO:0000256" key="1">
    <source>
        <dbReference type="ARBA" id="ARBA00004123"/>
    </source>
</evidence>
<evidence type="ECO:0000256" key="4">
    <source>
        <dbReference type="ARBA" id="ARBA00023125"/>
    </source>
</evidence>
<dbReference type="CDD" id="cd12148">
    <property type="entry name" value="fungal_TF_MHR"/>
    <property type="match status" value="1"/>
</dbReference>
<feature type="domain" description="Zn(2)-C6 fungal-type" evidence="8">
    <location>
        <begin position="58"/>
        <end position="90"/>
    </location>
</feature>
<evidence type="ECO:0000256" key="3">
    <source>
        <dbReference type="ARBA" id="ARBA00023015"/>
    </source>
</evidence>
<dbReference type="GO" id="GO:0000976">
    <property type="term" value="F:transcription cis-regulatory region binding"/>
    <property type="evidence" value="ECO:0007669"/>
    <property type="project" value="TreeGrafter"/>
</dbReference>
<dbReference type="OrthoDB" id="4060227at2759"/>
<keyword evidence="3" id="KW-0805">Transcription regulation</keyword>
<dbReference type="EMBL" id="JAGPYM010000007">
    <property type="protein sequence ID" value="KAH6892449.1"/>
    <property type="molecule type" value="Genomic_DNA"/>
</dbReference>
<comment type="caution">
    <text evidence="9">The sequence shown here is derived from an EMBL/GenBank/DDBJ whole genome shotgun (WGS) entry which is preliminary data.</text>
</comment>
<gene>
    <name evidence="9" type="ORF">B0T10DRAFT_560038</name>
</gene>
<protein>
    <recommendedName>
        <fullName evidence="8">Zn(2)-C6 fungal-type domain-containing protein</fullName>
    </recommendedName>
</protein>
<accession>A0A9P8W8V3</accession>
<dbReference type="InterPro" id="IPR036864">
    <property type="entry name" value="Zn2-C6_fun-type_DNA-bd_sf"/>
</dbReference>
<dbReference type="SMART" id="SM00066">
    <property type="entry name" value="GAL4"/>
    <property type="match status" value="1"/>
</dbReference>
<name>A0A9P8W8V3_9HYPO</name>
<dbReference type="AlphaFoldDB" id="A0A9P8W8V3"/>
<evidence type="ECO:0000259" key="8">
    <source>
        <dbReference type="PROSITE" id="PS50048"/>
    </source>
</evidence>
<dbReference type="Pfam" id="PF00172">
    <property type="entry name" value="Zn_clus"/>
    <property type="match status" value="1"/>
</dbReference>
<keyword evidence="10" id="KW-1185">Reference proteome</keyword>
<keyword evidence="5" id="KW-0804">Transcription</keyword>
<evidence type="ECO:0000256" key="6">
    <source>
        <dbReference type="ARBA" id="ARBA00023242"/>
    </source>
</evidence>